<dbReference type="KEGG" id="dcr:108220275"/>
<organism evidence="2 3">
    <name type="scientific">Daucus carota subsp. sativus</name>
    <name type="common">Carrot</name>
    <dbReference type="NCBI Taxonomy" id="79200"/>
    <lineage>
        <taxon>Eukaryota</taxon>
        <taxon>Viridiplantae</taxon>
        <taxon>Streptophyta</taxon>
        <taxon>Embryophyta</taxon>
        <taxon>Tracheophyta</taxon>
        <taxon>Spermatophyta</taxon>
        <taxon>Magnoliopsida</taxon>
        <taxon>eudicotyledons</taxon>
        <taxon>Gunneridae</taxon>
        <taxon>Pentapetalae</taxon>
        <taxon>asterids</taxon>
        <taxon>campanulids</taxon>
        <taxon>Apiales</taxon>
        <taxon>Apiaceae</taxon>
        <taxon>Apioideae</taxon>
        <taxon>Scandiceae</taxon>
        <taxon>Daucinae</taxon>
        <taxon>Daucus</taxon>
        <taxon>Daucus sect. Daucus</taxon>
    </lineage>
</organism>
<feature type="region of interest" description="Disordered" evidence="1">
    <location>
        <begin position="107"/>
        <end position="147"/>
    </location>
</feature>
<dbReference type="EMBL" id="CP093347">
    <property type="protein sequence ID" value="WOH03183.1"/>
    <property type="molecule type" value="Genomic_DNA"/>
</dbReference>
<feature type="compositionally biased region" description="Basic and acidic residues" evidence="1">
    <location>
        <begin position="138"/>
        <end position="147"/>
    </location>
</feature>
<accession>A0AAF0X859</accession>
<dbReference type="PANTHER" id="PTHR31903:SF6">
    <property type="entry name" value="F12F1.11-RELATED"/>
    <property type="match status" value="1"/>
</dbReference>
<evidence type="ECO:0000313" key="3">
    <source>
        <dbReference type="Proteomes" id="UP000077755"/>
    </source>
</evidence>
<evidence type="ECO:0000313" key="2">
    <source>
        <dbReference type="EMBL" id="WOH03183.1"/>
    </source>
</evidence>
<keyword evidence="3" id="KW-1185">Reference proteome</keyword>
<sequence>MKKKIHPSTPPISDHLSLLPATILTLTVALSPEDRQVLAYLISCSANSNSFSSQQNKTKAKVIDHAPQFECSCFRCYMSYWVRWNNSPNREIIHDIIDAYEDGLMKKKGGGGNRGGSNGLKSKKGKRRGNYSSSPGESEEKGKLKEAKQAELSFQGEEVGGLEKESSVKKIVSFLGGRIWGVWGI</sequence>
<proteinExistence type="predicted"/>
<evidence type="ECO:0000256" key="1">
    <source>
        <dbReference type="SAM" id="MobiDB-lite"/>
    </source>
</evidence>
<dbReference type="PANTHER" id="PTHR31903">
    <property type="entry name" value="F12F1.11-RELATED"/>
    <property type="match status" value="1"/>
</dbReference>
<gene>
    <name evidence="2" type="ORF">DCAR_0522577</name>
</gene>
<dbReference type="AlphaFoldDB" id="A0AAF0X859"/>
<dbReference type="Proteomes" id="UP000077755">
    <property type="component" value="Chromosome 5"/>
</dbReference>
<protein>
    <submittedName>
        <fullName evidence="2">Uncharacterized protein</fullName>
    </submittedName>
</protein>
<reference evidence="2" key="1">
    <citation type="journal article" date="2016" name="Nat. Genet.">
        <title>A high-quality carrot genome assembly provides new insights into carotenoid accumulation and asterid genome evolution.</title>
        <authorList>
            <person name="Iorizzo M."/>
            <person name="Ellison S."/>
            <person name="Senalik D."/>
            <person name="Zeng P."/>
            <person name="Satapoomin P."/>
            <person name="Huang J."/>
            <person name="Bowman M."/>
            <person name="Iovene M."/>
            <person name="Sanseverino W."/>
            <person name="Cavagnaro P."/>
            <person name="Yildiz M."/>
            <person name="Macko-Podgorni A."/>
            <person name="Moranska E."/>
            <person name="Grzebelus E."/>
            <person name="Grzebelus D."/>
            <person name="Ashrafi H."/>
            <person name="Zheng Z."/>
            <person name="Cheng S."/>
            <person name="Spooner D."/>
            <person name="Van Deynze A."/>
            <person name="Simon P."/>
        </authorList>
    </citation>
    <scope>NUCLEOTIDE SEQUENCE</scope>
    <source>
        <tissue evidence="2">Leaf</tissue>
    </source>
</reference>
<name>A0AAF0X859_DAUCS</name>
<reference evidence="2" key="2">
    <citation type="submission" date="2022-03" db="EMBL/GenBank/DDBJ databases">
        <title>Draft title - Genomic analysis of global carrot germplasm unveils the trajectory of domestication and the origin of high carotenoid orange carrot.</title>
        <authorList>
            <person name="Iorizzo M."/>
            <person name="Ellison S."/>
            <person name="Senalik D."/>
            <person name="Macko-Podgorni A."/>
            <person name="Grzebelus D."/>
            <person name="Bostan H."/>
            <person name="Rolling W."/>
            <person name="Curaba J."/>
            <person name="Simon P."/>
        </authorList>
    </citation>
    <scope>NUCLEOTIDE SEQUENCE</scope>
    <source>
        <tissue evidence="2">Leaf</tissue>
    </source>
</reference>